<keyword evidence="7 8" id="KW-0624">Polysaccharide degradation</keyword>
<evidence type="ECO:0000256" key="8">
    <source>
        <dbReference type="RuleBase" id="RU000509"/>
    </source>
</evidence>
<evidence type="ECO:0000256" key="1">
    <source>
        <dbReference type="ARBA" id="ARBA00000546"/>
    </source>
</evidence>
<feature type="region of interest" description="Disordered" evidence="9">
    <location>
        <begin position="92"/>
        <end position="112"/>
    </location>
</feature>
<dbReference type="SUPFAM" id="SSF51445">
    <property type="entry name" value="(Trans)glycosidases"/>
    <property type="match status" value="1"/>
</dbReference>
<dbReference type="EC" id="3.2.1.2" evidence="3 8"/>
<dbReference type="Pfam" id="PF01373">
    <property type="entry name" value="Glyco_hydro_14"/>
    <property type="match status" value="1"/>
</dbReference>
<organism evidence="10 11">
    <name type="scientific">Sphagnum troendelagicum</name>
    <dbReference type="NCBI Taxonomy" id="128251"/>
    <lineage>
        <taxon>Eukaryota</taxon>
        <taxon>Viridiplantae</taxon>
        <taxon>Streptophyta</taxon>
        <taxon>Embryophyta</taxon>
        <taxon>Bryophyta</taxon>
        <taxon>Sphagnophytina</taxon>
        <taxon>Sphagnopsida</taxon>
        <taxon>Sphagnales</taxon>
        <taxon>Sphagnaceae</taxon>
        <taxon>Sphagnum</taxon>
    </lineage>
</organism>
<gene>
    <name evidence="10" type="ORF">CSSPTR1EN2_LOCUS5506</name>
</gene>
<evidence type="ECO:0000313" key="10">
    <source>
        <dbReference type="EMBL" id="CAK9200636.1"/>
    </source>
</evidence>
<evidence type="ECO:0000256" key="2">
    <source>
        <dbReference type="ARBA" id="ARBA00005652"/>
    </source>
</evidence>
<name>A0ABP0TMU9_9BRYO</name>
<evidence type="ECO:0000256" key="5">
    <source>
        <dbReference type="ARBA" id="ARBA00023277"/>
    </source>
</evidence>
<dbReference type="PROSITE" id="PS00679">
    <property type="entry name" value="BETA_AMYLASE_2"/>
    <property type="match status" value="1"/>
</dbReference>
<protein>
    <recommendedName>
        <fullName evidence="3 8">Beta-amylase</fullName>
        <ecNumber evidence="3 8">3.2.1.2</ecNumber>
    </recommendedName>
</protein>
<keyword evidence="5 8" id="KW-0119">Carbohydrate metabolism</keyword>
<dbReference type="InterPro" id="IPR017853">
    <property type="entry name" value="GH"/>
</dbReference>
<proteinExistence type="inferred from homology"/>
<comment type="catalytic activity">
    <reaction evidence="1 8">
        <text>Hydrolysis of (1-&gt;4)-alpha-D-glucosidic linkages in polysaccharides so as to remove successive maltose units from the non-reducing ends of the chains.</text>
        <dbReference type="EC" id="3.2.1.2"/>
    </reaction>
</comment>
<dbReference type="InterPro" id="IPR001554">
    <property type="entry name" value="Glyco_hydro_14"/>
</dbReference>
<evidence type="ECO:0000313" key="11">
    <source>
        <dbReference type="Proteomes" id="UP001497512"/>
    </source>
</evidence>
<dbReference type="PANTHER" id="PTHR31352:SF31">
    <property type="entry name" value="BETA-AMYLASE 1, CHLOROPLASTIC"/>
    <property type="match status" value="1"/>
</dbReference>
<dbReference type="InterPro" id="IPR018238">
    <property type="entry name" value="Glyco_hydro_14_CS"/>
</dbReference>
<accession>A0ABP0TMU9</accession>
<dbReference type="Proteomes" id="UP001497512">
    <property type="component" value="Chromosome 13"/>
</dbReference>
<dbReference type="PRINTS" id="PR00750">
    <property type="entry name" value="BETAAMYLASE"/>
</dbReference>
<keyword evidence="6 8" id="KW-0326">Glycosidase</keyword>
<evidence type="ECO:0000256" key="3">
    <source>
        <dbReference type="ARBA" id="ARBA00012594"/>
    </source>
</evidence>
<keyword evidence="4 8" id="KW-0378">Hydrolase</keyword>
<dbReference type="PANTHER" id="PTHR31352">
    <property type="entry name" value="BETA-AMYLASE 1, CHLOROPLASTIC"/>
    <property type="match status" value="1"/>
</dbReference>
<comment type="similarity">
    <text evidence="2 8">Belongs to the glycosyl hydrolase 14 family.</text>
</comment>
<keyword evidence="11" id="KW-1185">Reference proteome</keyword>
<sequence>MGSIFITSCYNPVLLPTSGLAERSLCSENSQAEASSSNRPQADGGGARLLCIQQPRYLAGPKQILHRHNNHEQEAPCSSSSAFASSFATSVDGCRRSPRLSSSSGRRGHGAVEETTELRVCKVDTSATDTEYFGESILDWQTQLGAWKEYTFQETATSKGAGGGVPVFIMLPLDSVSMNNTVTRRRALNASLVALKSAGVEGVMMDIWWGIVENDGPRNYNWSAYKEIIEMVRKSGLKVQAVMSFHQCGANVGDSCKIPLPPWVTEEMQRNPDIAYTDKAGRRNHEYVSLGCDTLPVLKGRTPIQVYADFMRSFRDTFEDLLGDVIVEIQCGLGPAGEMRYPSYPEDQGKWRFPGIGEFQCYDKYMMASLKANAYSQGKPHWGLGGPHDAGHYNQMPEETGFFRRDGSWQSEYGQFFLEWYSQMLLAHGERVLSAACGIFCGTGVTISGKIAGIHWHYGTRSHAAELTAGYYNTRSRDGYLPIAQMFAKHGITLNFTCIEMKDIEQPANAVCSPENLVKQVAIASRKAGIRMAGENALPRFDAGAHHQIVKKSRLQMSEKGDHMTNLKEFEPLSAFTFLRMCETLFRSENWSLFVSFVRHMEEGRTFHPWEEDARTAEIRVHATRPFVQEAASLMYH</sequence>
<dbReference type="Gene3D" id="3.20.20.80">
    <property type="entry name" value="Glycosidases"/>
    <property type="match status" value="1"/>
</dbReference>
<dbReference type="EMBL" id="OZ019905">
    <property type="protein sequence ID" value="CAK9200636.1"/>
    <property type="molecule type" value="Genomic_DNA"/>
</dbReference>
<evidence type="ECO:0000256" key="6">
    <source>
        <dbReference type="ARBA" id="ARBA00023295"/>
    </source>
</evidence>
<evidence type="ECO:0000256" key="4">
    <source>
        <dbReference type="ARBA" id="ARBA00022801"/>
    </source>
</evidence>
<reference evidence="10" key="1">
    <citation type="submission" date="2024-02" db="EMBL/GenBank/DDBJ databases">
        <authorList>
            <consortium name="ELIXIR-Norway"/>
            <consortium name="Elixir Norway"/>
        </authorList>
    </citation>
    <scope>NUCLEOTIDE SEQUENCE</scope>
</reference>
<evidence type="ECO:0000256" key="7">
    <source>
        <dbReference type="ARBA" id="ARBA00023326"/>
    </source>
</evidence>
<evidence type="ECO:0000256" key="9">
    <source>
        <dbReference type="SAM" id="MobiDB-lite"/>
    </source>
</evidence>